<dbReference type="InterPro" id="IPR037151">
    <property type="entry name" value="AlkB-like_sf"/>
</dbReference>
<reference evidence="8" key="1">
    <citation type="submission" date="2021-11" db="EMBL/GenBank/DDBJ databases">
        <authorList>
            <consortium name="Genoscope - CEA"/>
            <person name="William W."/>
        </authorList>
    </citation>
    <scope>NUCLEOTIDE SEQUENCE</scope>
</reference>
<evidence type="ECO:0000256" key="1">
    <source>
        <dbReference type="ARBA" id="ARBA00007879"/>
    </source>
</evidence>
<dbReference type="EMBL" id="CAKKNE010000003">
    <property type="protein sequence ID" value="CAH0371750.1"/>
    <property type="molecule type" value="Genomic_DNA"/>
</dbReference>
<dbReference type="InterPro" id="IPR027450">
    <property type="entry name" value="AlkB-like"/>
</dbReference>
<dbReference type="PANTHER" id="PTHR46030">
    <property type="entry name" value="ALPHA-KETOGLUTARATE-DEPENDENT DIOXYGENASE ALKB HOMOLOG 6"/>
    <property type="match status" value="1"/>
</dbReference>
<dbReference type="Pfam" id="PF13532">
    <property type="entry name" value="2OG-FeII_Oxy_2"/>
    <property type="match status" value="1"/>
</dbReference>
<keyword evidence="5" id="KW-0408">Iron</keyword>
<feature type="region of interest" description="Disordered" evidence="6">
    <location>
        <begin position="13"/>
        <end position="39"/>
    </location>
</feature>
<dbReference type="SUPFAM" id="SSF51197">
    <property type="entry name" value="Clavaminate synthase-like"/>
    <property type="match status" value="1"/>
</dbReference>
<feature type="domain" description="Alpha-ketoglutarate-dependent dioxygenase AlkB-like" evidence="7">
    <location>
        <begin position="88"/>
        <end position="229"/>
    </location>
</feature>
<dbReference type="PANTHER" id="PTHR46030:SF1">
    <property type="entry name" value="ALPHA-KETOGLUTARATE-DEPENDENT DIOXYGENASE ALKB HOMOLOG 6"/>
    <property type="match status" value="1"/>
</dbReference>
<evidence type="ECO:0000313" key="9">
    <source>
        <dbReference type="Proteomes" id="UP000789595"/>
    </source>
</evidence>
<keyword evidence="2" id="KW-0479">Metal-binding</keyword>
<evidence type="ECO:0000256" key="6">
    <source>
        <dbReference type="SAM" id="MobiDB-lite"/>
    </source>
</evidence>
<dbReference type="Proteomes" id="UP000789595">
    <property type="component" value="Unassembled WGS sequence"/>
</dbReference>
<keyword evidence="3" id="KW-0223">Dioxygenase</keyword>
<dbReference type="AlphaFoldDB" id="A0A8J2SH65"/>
<dbReference type="InterPro" id="IPR032862">
    <property type="entry name" value="ALKBH6"/>
</dbReference>
<protein>
    <recommendedName>
        <fullName evidence="7">Alpha-ketoglutarate-dependent dioxygenase AlkB-like domain-containing protein</fullName>
    </recommendedName>
</protein>
<dbReference type="GO" id="GO:0005634">
    <property type="term" value="C:nucleus"/>
    <property type="evidence" value="ECO:0007669"/>
    <property type="project" value="TreeGrafter"/>
</dbReference>
<keyword evidence="9" id="KW-1185">Reference proteome</keyword>
<gene>
    <name evidence="8" type="ORF">PECAL_3P17020</name>
</gene>
<name>A0A8J2SH65_9STRA</name>
<evidence type="ECO:0000313" key="8">
    <source>
        <dbReference type="EMBL" id="CAH0371750.1"/>
    </source>
</evidence>
<feature type="compositionally biased region" description="Pro residues" evidence="6">
    <location>
        <begin position="25"/>
        <end position="39"/>
    </location>
</feature>
<dbReference type="GO" id="GO:0046872">
    <property type="term" value="F:metal ion binding"/>
    <property type="evidence" value="ECO:0007669"/>
    <property type="project" value="UniProtKB-KW"/>
</dbReference>
<evidence type="ECO:0000259" key="7">
    <source>
        <dbReference type="Pfam" id="PF13532"/>
    </source>
</evidence>
<evidence type="ECO:0000256" key="4">
    <source>
        <dbReference type="ARBA" id="ARBA00023002"/>
    </source>
</evidence>
<accession>A0A8J2SH65</accession>
<evidence type="ECO:0000256" key="3">
    <source>
        <dbReference type="ARBA" id="ARBA00022964"/>
    </source>
</evidence>
<dbReference type="Gene3D" id="2.60.120.590">
    <property type="entry name" value="Alpha-ketoglutarate-dependent dioxygenase AlkB-like"/>
    <property type="match status" value="1"/>
</dbReference>
<evidence type="ECO:0000256" key="5">
    <source>
        <dbReference type="ARBA" id="ARBA00023004"/>
    </source>
</evidence>
<dbReference type="OrthoDB" id="412814at2759"/>
<keyword evidence="4" id="KW-0560">Oxidoreductase</keyword>
<sequence length="280" mass="29947">MSTALDFGAALAAAKREARKQRAANPPPPPTAAVAVPPPLPAAPPTIRYAAEFVDEREARALATVLRRLDGWAPLPRRRLLSVGGTPHPDGAWTEPLPPCLRALARRAAAFFPDGRLPDQALVNEYVEGSGIASHADGPLYEPCAVIVSLESSARLDFFTDGDERVASVLLRPRSVVAFADAAYLSLKHGIAAARADTVDDRVCNGAAAGCAVGDVVARAPSRLSVTFRRLKRVARRLDGVDASLLHDEDRVELERRRRWWAKSIADDALPSPPASPPGE</sequence>
<dbReference type="GO" id="GO:0051213">
    <property type="term" value="F:dioxygenase activity"/>
    <property type="evidence" value="ECO:0007669"/>
    <property type="project" value="UniProtKB-KW"/>
</dbReference>
<comment type="caution">
    <text evidence="8">The sequence shown here is derived from an EMBL/GenBank/DDBJ whole genome shotgun (WGS) entry which is preliminary data.</text>
</comment>
<proteinExistence type="inferred from homology"/>
<comment type="similarity">
    <text evidence="1">Belongs to the alkB family.</text>
</comment>
<evidence type="ECO:0000256" key="2">
    <source>
        <dbReference type="ARBA" id="ARBA00022723"/>
    </source>
</evidence>
<organism evidence="8 9">
    <name type="scientific">Pelagomonas calceolata</name>
    <dbReference type="NCBI Taxonomy" id="35677"/>
    <lineage>
        <taxon>Eukaryota</taxon>
        <taxon>Sar</taxon>
        <taxon>Stramenopiles</taxon>
        <taxon>Ochrophyta</taxon>
        <taxon>Pelagophyceae</taxon>
        <taxon>Pelagomonadales</taxon>
        <taxon>Pelagomonadaceae</taxon>
        <taxon>Pelagomonas</taxon>
    </lineage>
</organism>